<comment type="caution">
    <text evidence="2">The sequence shown here is derived from an EMBL/GenBank/DDBJ whole genome shotgun (WGS) entry which is preliminary data.</text>
</comment>
<name>A0A3A3ZHV0_9ACTN</name>
<evidence type="ECO:0000313" key="3">
    <source>
        <dbReference type="Proteomes" id="UP000265614"/>
    </source>
</evidence>
<dbReference type="Pfam" id="PF01547">
    <property type="entry name" value="SBP_bac_1"/>
    <property type="match status" value="1"/>
</dbReference>
<proteinExistence type="predicted"/>
<organism evidence="2 3">
    <name type="scientific">Vallicoccus soli</name>
    <dbReference type="NCBI Taxonomy" id="2339232"/>
    <lineage>
        <taxon>Bacteria</taxon>
        <taxon>Bacillati</taxon>
        <taxon>Actinomycetota</taxon>
        <taxon>Actinomycetes</taxon>
        <taxon>Motilibacterales</taxon>
        <taxon>Vallicoccaceae</taxon>
        <taxon>Vallicoccus</taxon>
    </lineage>
</organism>
<feature type="region of interest" description="Disordered" evidence="1">
    <location>
        <begin position="17"/>
        <end position="36"/>
    </location>
</feature>
<accession>A0A3A3ZHV0</accession>
<dbReference type="Gene3D" id="3.40.190.10">
    <property type="entry name" value="Periplasmic binding protein-like II"/>
    <property type="match status" value="2"/>
</dbReference>
<dbReference type="InterPro" id="IPR006059">
    <property type="entry name" value="SBP"/>
</dbReference>
<gene>
    <name evidence="2" type="ORF">D5H78_13395</name>
</gene>
<reference evidence="2 3" key="1">
    <citation type="submission" date="2018-09" db="EMBL/GenBank/DDBJ databases">
        <title>YIM 75000 draft genome.</title>
        <authorList>
            <person name="Tang S."/>
            <person name="Feng Y."/>
        </authorList>
    </citation>
    <scope>NUCLEOTIDE SEQUENCE [LARGE SCALE GENOMIC DNA]</scope>
    <source>
        <strain evidence="2 3">YIM 75000</strain>
    </source>
</reference>
<dbReference type="SUPFAM" id="SSF53850">
    <property type="entry name" value="Periplasmic binding protein-like II"/>
    <property type="match status" value="1"/>
</dbReference>
<evidence type="ECO:0000313" key="2">
    <source>
        <dbReference type="EMBL" id="RJK94950.1"/>
    </source>
</evidence>
<dbReference type="PANTHER" id="PTHR43649">
    <property type="entry name" value="ARABINOSE-BINDING PROTEIN-RELATED"/>
    <property type="match status" value="1"/>
</dbReference>
<sequence>MQLAGTVGAGWAVASCAGPGSSGGGADEARDEPIPTGPVEGEVSFAHWRAEDQAAFDQLIAAFRQETGVTVRQDISPSNDYQSTALQRVRGGGVGDVLTAFRGAQFNDMVSAGVYSDLTDQDVVGQYDSQLIEVGRQDGTQWGLPYQVVFNMPVANLDLLERAGATGAPQDWQGFLALCEDLQALGVVPIAWPAAAPGDAGQLLNAMVMNNAPADDMFVQVESGDLKVTDEWFLTTLRQYEQLRPFFQPRATGTAVEPAQQLFASGQAAMLATGSYHIAPVRALGAQFPMDLVAPITVPADQAKYEGIYNATFILGVNTASDVRPAGLAWVEFLSRPENASAYANATAQHVTVSGATYENQDLERTSPWLTRDTLLAPRFQFDDLDVRAAVENAAVAVVGGTSPEQAAEEAQRVVDQAQ</sequence>
<dbReference type="OrthoDB" id="2060074at2"/>
<evidence type="ECO:0000256" key="1">
    <source>
        <dbReference type="SAM" id="MobiDB-lite"/>
    </source>
</evidence>
<dbReference type="InterPro" id="IPR050490">
    <property type="entry name" value="Bact_solute-bd_prot1"/>
</dbReference>
<dbReference type="AlphaFoldDB" id="A0A3A3ZHV0"/>
<dbReference type="PANTHER" id="PTHR43649:SF12">
    <property type="entry name" value="DIACETYLCHITOBIOSE BINDING PROTEIN DASA"/>
    <property type="match status" value="1"/>
</dbReference>
<protein>
    <submittedName>
        <fullName evidence="2">Carbohydrate ABC transporter substrate-binding protein</fullName>
    </submittedName>
</protein>
<dbReference type="Proteomes" id="UP000265614">
    <property type="component" value="Unassembled WGS sequence"/>
</dbReference>
<keyword evidence="3" id="KW-1185">Reference proteome</keyword>
<dbReference type="EMBL" id="QZEZ01000006">
    <property type="protein sequence ID" value="RJK94950.1"/>
    <property type="molecule type" value="Genomic_DNA"/>
</dbReference>